<accession>A0ABT6FCW9</accession>
<comment type="caution">
    <text evidence="1">The sequence shown here is derived from an EMBL/GenBank/DDBJ whole genome shotgun (WGS) entry which is preliminary data.</text>
</comment>
<sequence length="81" mass="8643">MQLVVDPRGVVRAVYSETIDLASLGRPAILRASRVEPDAEGRWTADLAPVGGPALGPFARRGEALEAEAAWLEVHRLAPCP</sequence>
<organism evidence="1 2">
    <name type="scientific">Paludisphaera mucosa</name>
    <dbReference type="NCBI Taxonomy" id="3030827"/>
    <lineage>
        <taxon>Bacteria</taxon>
        <taxon>Pseudomonadati</taxon>
        <taxon>Planctomycetota</taxon>
        <taxon>Planctomycetia</taxon>
        <taxon>Isosphaerales</taxon>
        <taxon>Isosphaeraceae</taxon>
        <taxon>Paludisphaera</taxon>
    </lineage>
</organism>
<keyword evidence="2" id="KW-1185">Reference proteome</keyword>
<evidence type="ECO:0000313" key="2">
    <source>
        <dbReference type="Proteomes" id="UP001216907"/>
    </source>
</evidence>
<reference evidence="1 2" key="1">
    <citation type="submission" date="2023-03" db="EMBL/GenBank/DDBJ databases">
        <title>Paludisphaera mucosa sp. nov. a novel planctomycete from northern fen.</title>
        <authorList>
            <person name="Ivanova A."/>
        </authorList>
    </citation>
    <scope>NUCLEOTIDE SEQUENCE [LARGE SCALE GENOMIC DNA]</scope>
    <source>
        <strain evidence="1 2">Pla2</strain>
    </source>
</reference>
<name>A0ABT6FCW9_9BACT</name>
<dbReference type="EMBL" id="JARRAG010000002">
    <property type="protein sequence ID" value="MDG3005430.1"/>
    <property type="molecule type" value="Genomic_DNA"/>
</dbReference>
<gene>
    <name evidence="1" type="ORF">PZE19_16685</name>
</gene>
<evidence type="ECO:0000313" key="1">
    <source>
        <dbReference type="EMBL" id="MDG3005430.1"/>
    </source>
</evidence>
<dbReference type="RefSeq" id="WP_277861766.1">
    <property type="nucleotide sequence ID" value="NZ_JARRAG010000002.1"/>
</dbReference>
<proteinExistence type="predicted"/>
<protein>
    <submittedName>
        <fullName evidence="1">Uncharacterized protein</fullName>
    </submittedName>
</protein>
<dbReference type="Proteomes" id="UP001216907">
    <property type="component" value="Unassembled WGS sequence"/>
</dbReference>